<dbReference type="PATRIC" id="fig|1614.7.peg.1267"/>
<dbReference type="Gene3D" id="3.10.350.10">
    <property type="entry name" value="LysM domain"/>
    <property type="match status" value="1"/>
</dbReference>
<keyword evidence="5" id="KW-1185">Reference proteome</keyword>
<evidence type="ECO:0000313" key="5">
    <source>
        <dbReference type="Proteomes" id="UP000031397"/>
    </source>
</evidence>
<dbReference type="RefSeq" id="WP_039145158.1">
    <property type="nucleotide sequence ID" value="NZ_JOJZ01000024.1"/>
</dbReference>
<dbReference type="OrthoDB" id="117366at2"/>
<dbReference type="GeneID" id="74913985"/>
<evidence type="ECO:0000313" key="4">
    <source>
        <dbReference type="EMBL" id="KID41182.1"/>
    </source>
</evidence>
<dbReference type="PROSITE" id="PS51782">
    <property type="entry name" value="LYSM"/>
    <property type="match status" value="1"/>
</dbReference>
<organism evidence="4 5">
    <name type="scientific">Fructilactobacillus fructivorans</name>
    <dbReference type="NCBI Taxonomy" id="1614"/>
    <lineage>
        <taxon>Bacteria</taxon>
        <taxon>Bacillati</taxon>
        <taxon>Bacillota</taxon>
        <taxon>Bacilli</taxon>
        <taxon>Lactobacillales</taxon>
        <taxon>Lactobacillaceae</taxon>
        <taxon>Fructilactobacillus</taxon>
    </lineage>
</organism>
<reference evidence="4 5" key="1">
    <citation type="submission" date="2014-06" db="EMBL/GenBank/DDBJ databases">
        <title>Functional and comparative genomic analyses of the Drosophila gut microbiota identify candidate symbiosis factors.</title>
        <authorList>
            <person name="Newell P.D."/>
            <person name="Chaston J.M."/>
            <person name="Douglas A.E."/>
        </authorList>
    </citation>
    <scope>NUCLEOTIDE SEQUENCE [LARGE SCALE GENOMIC DNA]</scope>
    <source>
        <strain evidence="4 5">DmCS_002</strain>
    </source>
</reference>
<name>A0A0C1PKD6_9LACO</name>
<dbReference type="AlphaFoldDB" id="A0A0C1PKD6"/>
<sequence length="303" mass="31647">MKSKSIKAVVLSSAAALGLLAVGANTTHASTNVTVKSGDTISEIAQQYKVSANEIAKVNHLQNADQITVGQRLVIPTGVTVPNAVSQSAQTTNAQAPKTTTKAVQAPAAKVQAPVKQQAAAQPAQQAQVQAPAAKVQAPAQQQAAAQPAQQAQVQTPAAKVQAPVKQQAATQPAPKAAVQANVAAKPAAQNNNNAQPAQPTNQRSYAVQTNTVKPTQSVSYQNNNTSSNGGDDAAKAWITSRESGGSYTASNGNYYGKYQLSKSYLNGDYSQANQDRVANQYVTSRYGSWSGAQSFWQSHGWY</sequence>
<keyword evidence="2" id="KW-0732">Signal</keyword>
<dbReference type="SMART" id="SM00257">
    <property type="entry name" value="LysM"/>
    <property type="match status" value="1"/>
</dbReference>
<dbReference type="InterPro" id="IPR018392">
    <property type="entry name" value="LysM"/>
</dbReference>
<feature type="region of interest" description="Disordered" evidence="1">
    <location>
        <begin position="214"/>
        <end position="234"/>
    </location>
</feature>
<gene>
    <name evidence="4" type="ORF">LfDm3_1328</name>
</gene>
<accession>A0A0C1PKD6</accession>
<protein>
    <submittedName>
        <fullName evidence="4">Aggregation promoting factor</fullName>
    </submittedName>
</protein>
<dbReference type="Pfam" id="PF01476">
    <property type="entry name" value="LysM"/>
    <property type="match status" value="1"/>
</dbReference>
<comment type="caution">
    <text evidence="4">The sequence shown here is derived from an EMBL/GenBank/DDBJ whole genome shotgun (WGS) entry which is preliminary data.</text>
</comment>
<evidence type="ECO:0000256" key="2">
    <source>
        <dbReference type="SAM" id="SignalP"/>
    </source>
</evidence>
<feature type="chain" id="PRO_5002136903" evidence="2">
    <location>
        <begin position="30"/>
        <end position="303"/>
    </location>
</feature>
<evidence type="ECO:0000256" key="1">
    <source>
        <dbReference type="SAM" id="MobiDB-lite"/>
    </source>
</evidence>
<dbReference type="SUPFAM" id="SSF54106">
    <property type="entry name" value="LysM domain"/>
    <property type="match status" value="1"/>
</dbReference>
<dbReference type="InterPro" id="IPR036779">
    <property type="entry name" value="LysM_dom_sf"/>
</dbReference>
<feature type="domain" description="LysM" evidence="3">
    <location>
        <begin position="31"/>
        <end position="75"/>
    </location>
</feature>
<feature type="compositionally biased region" description="Polar residues" evidence="1">
    <location>
        <begin position="214"/>
        <end position="230"/>
    </location>
</feature>
<dbReference type="Proteomes" id="UP000031397">
    <property type="component" value="Unassembled WGS sequence"/>
</dbReference>
<dbReference type="CDD" id="cd00118">
    <property type="entry name" value="LysM"/>
    <property type="match status" value="1"/>
</dbReference>
<dbReference type="EMBL" id="JOJZ01000024">
    <property type="protein sequence ID" value="KID41182.1"/>
    <property type="molecule type" value="Genomic_DNA"/>
</dbReference>
<evidence type="ECO:0000259" key="3">
    <source>
        <dbReference type="PROSITE" id="PS51782"/>
    </source>
</evidence>
<feature type="signal peptide" evidence="2">
    <location>
        <begin position="1"/>
        <end position="29"/>
    </location>
</feature>
<proteinExistence type="predicted"/>